<dbReference type="Proteomes" id="UP001378592">
    <property type="component" value="Unassembled WGS sequence"/>
</dbReference>
<protein>
    <recommendedName>
        <fullName evidence="4">THUMP domain-containing protein</fullName>
    </recommendedName>
</protein>
<evidence type="ECO:0000259" key="4">
    <source>
        <dbReference type="PROSITE" id="PS51165"/>
    </source>
</evidence>
<dbReference type="EMBL" id="JAZDUA010000088">
    <property type="protein sequence ID" value="KAK7868704.1"/>
    <property type="molecule type" value="Genomic_DNA"/>
</dbReference>
<dbReference type="GO" id="GO:0006400">
    <property type="term" value="P:tRNA modification"/>
    <property type="evidence" value="ECO:0007669"/>
    <property type="project" value="InterPro"/>
</dbReference>
<reference evidence="5 6" key="1">
    <citation type="submission" date="2024-03" db="EMBL/GenBank/DDBJ databases">
        <title>The genome assembly and annotation of the cricket Gryllus longicercus Weissman &amp; Gray.</title>
        <authorList>
            <person name="Szrajer S."/>
            <person name="Gray D."/>
            <person name="Ylla G."/>
        </authorList>
    </citation>
    <scope>NUCLEOTIDE SEQUENCE [LARGE SCALE GENOMIC DNA]</scope>
    <source>
        <strain evidence="5">DAG 2021-001</strain>
        <tissue evidence="5">Whole body minus gut</tissue>
    </source>
</reference>
<proteinExistence type="inferred from homology"/>
<dbReference type="FunFam" id="3.30.2300.10:FF:000001">
    <property type="entry name" value="THUMP domain-containing protein 1"/>
    <property type="match status" value="1"/>
</dbReference>
<feature type="region of interest" description="Disordered" evidence="3">
    <location>
        <begin position="63"/>
        <end position="86"/>
    </location>
</feature>
<evidence type="ECO:0000256" key="2">
    <source>
        <dbReference type="PROSITE-ProRule" id="PRU00529"/>
    </source>
</evidence>
<evidence type="ECO:0000256" key="1">
    <source>
        <dbReference type="ARBA" id="ARBA00060731"/>
    </source>
</evidence>
<keyword evidence="6" id="KW-1185">Reference proteome</keyword>
<dbReference type="GO" id="GO:0003723">
    <property type="term" value="F:RNA binding"/>
    <property type="evidence" value="ECO:0007669"/>
    <property type="project" value="UniProtKB-UniRule"/>
</dbReference>
<feature type="domain" description="THUMP" evidence="4">
    <location>
        <begin position="137"/>
        <end position="243"/>
    </location>
</feature>
<dbReference type="AlphaFoldDB" id="A0AAN9W2C0"/>
<dbReference type="SUPFAM" id="SSF143437">
    <property type="entry name" value="THUMP domain-like"/>
    <property type="match status" value="1"/>
</dbReference>
<feature type="compositionally biased region" description="Polar residues" evidence="3">
    <location>
        <begin position="322"/>
        <end position="337"/>
    </location>
</feature>
<sequence>MSSFQKKRQGGYYNQNNFKKKRNFVLEPGLKGFICTCNSREKECVREAYNILNDYADRLYESEEKVSDKTEEARKPLEENEDEDDIDTALSKEISNLKQGPNKQWRFNMIESGANNCVFIKTTLPDPTELAYSIMTDIDTTKKQRSRFLLRLIPVETTCKAYMDEIRKNAAVLIDKYFSKEGKTFAIVFNHRNNNSIKRNDVIEELAEMIKVRHVDNKVDLSQPQLTFIIEIIRSMCCMSVVPDYFKLLKYNLLELCGKGEKGSKEGQANKAEGDVCNEDNSAVEEKEKISPKKSDHDNDNTGETESDNTQEKQSGDKPVENTESPSVTNLKQQDSSTFKEENSNSNNDEK</sequence>
<name>A0AAN9W2C0_9ORTH</name>
<comment type="caution">
    <text evidence="5">The sequence shown here is derived from an EMBL/GenBank/DDBJ whole genome shotgun (WGS) entry which is preliminary data.</text>
</comment>
<gene>
    <name evidence="5" type="ORF">R5R35_008230</name>
</gene>
<dbReference type="InterPro" id="IPR004114">
    <property type="entry name" value="THUMP_dom"/>
</dbReference>
<organism evidence="5 6">
    <name type="scientific">Gryllus longicercus</name>
    <dbReference type="NCBI Taxonomy" id="2509291"/>
    <lineage>
        <taxon>Eukaryota</taxon>
        <taxon>Metazoa</taxon>
        <taxon>Ecdysozoa</taxon>
        <taxon>Arthropoda</taxon>
        <taxon>Hexapoda</taxon>
        <taxon>Insecta</taxon>
        <taxon>Pterygota</taxon>
        <taxon>Neoptera</taxon>
        <taxon>Polyneoptera</taxon>
        <taxon>Orthoptera</taxon>
        <taxon>Ensifera</taxon>
        <taxon>Gryllidea</taxon>
        <taxon>Grylloidea</taxon>
        <taxon>Gryllidae</taxon>
        <taxon>Gryllinae</taxon>
        <taxon>Gryllus</taxon>
    </lineage>
</organism>
<feature type="compositionally biased region" description="Basic and acidic residues" evidence="3">
    <location>
        <begin position="63"/>
        <end position="78"/>
    </location>
</feature>
<evidence type="ECO:0000313" key="5">
    <source>
        <dbReference type="EMBL" id="KAK7868704.1"/>
    </source>
</evidence>
<evidence type="ECO:0000313" key="6">
    <source>
        <dbReference type="Proteomes" id="UP001378592"/>
    </source>
</evidence>
<keyword evidence="2" id="KW-0694">RNA-binding</keyword>
<feature type="region of interest" description="Disordered" evidence="3">
    <location>
        <begin position="262"/>
        <end position="351"/>
    </location>
</feature>
<dbReference type="Pfam" id="PF02926">
    <property type="entry name" value="THUMP"/>
    <property type="match status" value="1"/>
</dbReference>
<dbReference type="PANTHER" id="PTHR13452:SF10">
    <property type="entry name" value="THUMP DOMAIN-CONTAINING PROTEIN 1"/>
    <property type="match status" value="1"/>
</dbReference>
<feature type="compositionally biased region" description="Basic and acidic residues" evidence="3">
    <location>
        <begin position="284"/>
        <end position="300"/>
    </location>
</feature>
<dbReference type="PROSITE" id="PS51165">
    <property type="entry name" value="THUMP"/>
    <property type="match status" value="1"/>
</dbReference>
<dbReference type="InterPro" id="IPR040183">
    <property type="entry name" value="THUMPD1-like"/>
</dbReference>
<comment type="similarity">
    <text evidence="1">Belongs to the THUMPD1 family.</text>
</comment>
<feature type="compositionally biased region" description="Basic and acidic residues" evidence="3">
    <location>
        <begin position="338"/>
        <end position="351"/>
    </location>
</feature>
<dbReference type="Gene3D" id="3.30.2300.10">
    <property type="entry name" value="THUMP superfamily"/>
    <property type="match status" value="1"/>
</dbReference>
<evidence type="ECO:0000256" key="3">
    <source>
        <dbReference type="SAM" id="MobiDB-lite"/>
    </source>
</evidence>
<dbReference type="PANTHER" id="PTHR13452">
    <property type="entry name" value="THUMP DOMAIN CONTAINING PROTEIN 1-RELATED"/>
    <property type="match status" value="1"/>
</dbReference>
<dbReference type="CDD" id="cd11717">
    <property type="entry name" value="THUMP_THUMPD1_like"/>
    <property type="match status" value="1"/>
</dbReference>
<accession>A0AAN9W2C0</accession>
<feature type="compositionally biased region" description="Basic and acidic residues" evidence="3">
    <location>
        <begin position="310"/>
        <end position="321"/>
    </location>
</feature>
<dbReference type="SMART" id="SM00981">
    <property type="entry name" value="THUMP"/>
    <property type="match status" value="1"/>
</dbReference>